<reference evidence="2" key="1">
    <citation type="submission" date="2022-03" db="EMBL/GenBank/DDBJ databases">
        <authorList>
            <person name="Sayadi A."/>
        </authorList>
    </citation>
    <scope>NUCLEOTIDE SEQUENCE</scope>
</reference>
<protein>
    <submittedName>
        <fullName evidence="2">Uncharacterized protein</fullName>
    </submittedName>
</protein>
<gene>
    <name evidence="2" type="ORF">ACAOBT_LOCUS9415</name>
</gene>
<name>A0A9P0P728_ACAOB</name>
<dbReference type="AlphaFoldDB" id="A0A9P0P728"/>
<feature type="region of interest" description="Disordered" evidence="1">
    <location>
        <begin position="20"/>
        <end position="41"/>
    </location>
</feature>
<dbReference type="Proteomes" id="UP001152888">
    <property type="component" value="Unassembled WGS sequence"/>
</dbReference>
<evidence type="ECO:0000313" key="3">
    <source>
        <dbReference type="Proteomes" id="UP001152888"/>
    </source>
</evidence>
<feature type="region of interest" description="Disordered" evidence="1">
    <location>
        <begin position="64"/>
        <end position="84"/>
    </location>
</feature>
<accession>A0A9P0P728</accession>
<dbReference type="EMBL" id="CAKOFQ010006785">
    <property type="protein sequence ID" value="CAH1971419.1"/>
    <property type="molecule type" value="Genomic_DNA"/>
</dbReference>
<comment type="caution">
    <text evidence="2">The sequence shown here is derived from an EMBL/GenBank/DDBJ whole genome shotgun (WGS) entry which is preliminary data.</text>
</comment>
<organism evidence="2 3">
    <name type="scientific">Acanthoscelides obtectus</name>
    <name type="common">Bean weevil</name>
    <name type="synonym">Bruchus obtectus</name>
    <dbReference type="NCBI Taxonomy" id="200917"/>
    <lineage>
        <taxon>Eukaryota</taxon>
        <taxon>Metazoa</taxon>
        <taxon>Ecdysozoa</taxon>
        <taxon>Arthropoda</taxon>
        <taxon>Hexapoda</taxon>
        <taxon>Insecta</taxon>
        <taxon>Pterygota</taxon>
        <taxon>Neoptera</taxon>
        <taxon>Endopterygota</taxon>
        <taxon>Coleoptera</taxon>
        <taxon>Polyphaga</taxon>
        <taxon>Cucujiformia</taxon>
        <taxon>Chrysomeloidea</taxon>
        <taxon>Chrysomelidae</taxon>
        <taxon>Bruchinae</taxon>
        <taxon>Bruchini</taxon>
        <taxon>Acanthoscelides</taxon>
    </lineage>
</organism>
<keyword evidence="3" id="KW-1185">Reference proteome</keyword>
<sequence length="84" mass="9441">MDAPNDRTPTRWQRTELNKNYKNCSPSRPKASKEKISKTSILETSSSELQRHLLGGLKSTLEPQRQIGDSKGDVSIQIQDKCAI</sequence>
<evidence type="ECO:0000313" key="2">
    <source>
        <dbReference type="EMBL" id="CAH1971419.1"/>
    </source>
</evidence>
<evidence type="ECO:0000256" key="1">
    <source>
        <dbReference type="SAM" id="MobiDB-lite"/>
    </source>
</evidence>
<proteinExistence type="predicted"/>